<evidence type="ECO:0008006" key="5">
    <source>
        <dbReference type="Google" id="ProtNLM"/>
    </source>
</evidence>
<reference evidence="3 4" key="1">
    <citation type="submission" date="2017-07" db="EMBL/GenBank/DDBJ databases">
        <title>Virgibacillus sp. LM2416.</title>
        <authorList>
            <person name="Tak E.J."/>
            <person name="Bae J.-W."/>
        </authorList>
    </citation>
    <scope>NUCLEOTIDE SEQUENCE [LARGE SCALE GENOMIC DNA]</scope>
    <source>
        <strain evidence="3 4">LM2416</strain>
    </source>
</reference>
<feature type="compositionally biased region" description="Basic and acidic residues" evidence="1">
    <location>
        <begin position="52"/>
        <end position="61"/>
    </location>
</feature>
<accession>A0A220U4I8</accession>
<keyword evidence="4" id="KW-1185">Reference proteome</keyword>
<dbReference type="PROSITE" id="PS51257">
    <property type="entry name" value="PROKAR_LIPOPROTEIN"/>
    <property type="match status" value="1"/>
</dbReference>
<protein>
    <recommendedName>
        <fullName evidence="5">Sporulation protein</fullName>
    </recommendedName>
</protein>
<evidence type="ECO:0000313" key="4">
    <source>
        <dbReference type="Proteomes" id="UP000198312"/>
    </source>
</evidence>
<dbReference type="Proteomes" id="UP000198312">
    <property type="component" value="Chromosome"/>
</dbReference>
<proteinExistence type="predicted"/>
<sequence>MLQSKGGVFKMRLRYGCLLFAVLIAGGCANGGNNEASDDDQIQSQPLHYETKHEQNERLDTGDQPQTQTEIEKGNVNRGDNTSGNNTDVFTNEQSKEIADYLMKRRDIKLAQVAITDKKIVVAVMLNDHSNHDITDGIESDVRKFDKNKTIVVYTDDNHWDRMSNLKARLKQSNFSDDLKDDMKRLFNPNR</sequence>
<evidence type="ECO:0000256" key="2">
    <source>
        <dbReference type="SAM" id="SignalP"/>
    </source>
</evidence>
<feature type="region of interest" description="Disordered" evidence="1">
    <location>
        <begin position="52"/>
        <end position="89"/>
    </location>
</feature>
<keyword evidence="2" id="KW-0732">Signal</keyword>
<feature type="signal peptide" evidence="2">
    <location>
        <begin position="1"/>
        <end position="31"/>
    </location>
</feature>
<dbReference type="AlphaFoldDB" id="A0A220U4I8"/>
<feature type="chain" id="PRO_5038640791" description="Sporulation protein" evidence="2">
    <location>
        <begin position="32"/>
        <end position="191"/>
    </location>
</feature>
<organism evidence="3 4">
    <name type="scientific">Virgibacillus phasianinus</name>
    <dbReference type="NCBI Taxonomy" id="2017483"/>
    <lineage>
        <taxon>Bacteria</taxon>
        <taxon>Bacillati</taxon>
        <taxon>Bacillota</taxon>
        <taxon>Bacilli</taxon>
        <taxon>Bacillales</taxon>
        <taxon>Bacillaceae</taxon>
        <taxon>Virgibacillus</taxon>
    </lineage>
</organism>
<gene>
    <name evidence="3" type="ORF">CFK37_13445</name>
</gene>
<name>A0A220U4I8_9BACI</name>
<evidence type="ECO:0000256" key="1">
    <source>
        <dbReference type="SAM" id="MobiDB-lite"/>
    </source>
</evidence>
<feature type="compositionally biased region" description="Polar residues" evidence="1">
    <location>
        <begin position="78"/>
        <end position="89"/>
    </location>
</feature>
<dbReference type="Pfam" id="PF09580">
    <property type="entry name" value="Spore_YhcN_YlaJ"/>
    <property type="match status" value="1"/>
</dbReference>
<dbReference type="InterPro" id="IPR019076">
    <property type="entry name" value="Spore_lipoprot_YhcN/YlaJ-like"/>
</dbReference>
<evidence type="ECO:0000313" key="3">
    <source>
        <dbReference type="EMBL" id="ASK63078.1"/>
    </source>
</evidence>
<dbReference type="EMBL" id="CP022315">
    <property type="protein sequence ID" value="ASK63078.1"/>
    <property type="molecule type" value="Genomic_DNA"/>
</dbReference>
<dbReference type="KEGG" id="vil:CFK37_13445"/>